<dbReference type="InterPro" id="IPR032871">
    <property type="entry name" value="AHH_dom_containing"/>
</dbReference>
<dbReference type="EMBL" id="BMIP01000002">
    <property type="protein sequence ID" value="GGD66332.1"/>
    <property type="molecule type" value="Genomic_DNA"/>
</dbReference>
<dbReference type="Proteomes" id="UP000612349">
    <property type="component" value="Unassembled WGS sequence"/>
</dbReference>
<accession>A0A916YY91</accession>
<dbReference type="Pfam" id="PF14412">
    <property type="entry name" value="AHH"/>
    <property type="match status" value="1"/>
</dbReference>
<evidence type="ECO:0000313" key="1">
    <source>
        <dbReference type="EMBL" id="GGD66332.1"/>
    </source>
</evidence>
<keyword evidence="2" id="KW-1185">Reference proteome</keyword>
<organism evidence="1 2">
    <name type="scientific">Croceicoccus mobilis</name>
    <dbReference type="NCBI Taxonomy" id="1703339"/>
    <lineage>
        <taxon>Bacteria</taxon>
        <taxon>Pseudomonadati</taxon>
        <taxon>Pseudomonadota</taxon>
        <taxon>Alphaproteobacteria</taxon>
        <taxon>Sphingomonadales</taxon>
        <taxon>Erythrobacteraceae</taxon>
        <taxon>Croceicoccus</taxon>
    </lineage>
</organism>
<proteinExistence type="predicted"/>
<dbReference type="AlphaFoldDB" id="A0A916YY91"/>
<gene>
    <name evidence="1" type="ORF">GCM10010990_14800</name>
</gene>
<reference evidence="1" key="2">
    <citation type="submission" date="2020-09" db="EMBL/GenBank/DDBJ databases">
        <authorList>
            <person name="Sun Q."/>
            <person name="Zhou Y."/>
        </authorList>
    </citation>
    <scope>NUCLEOTIDE SEQUENCE</scope>
    <source>
        <strain evidence="1">CGMCC 1.15360</strain>
    </source>
</reference>
<name>A0A916YY91_9SPHN</name>
<sequence length="141" mass="15785">MKPFLNELVHEGLGFEDFRTNGLLLPGTEKLALKQGLPLHRGPHRLYNEMVLERVGAIEMAWSEAKNGRTNLSGIPDKTRRARANAEAMERLGLLQRALRRRLVSSSGKPMVLNRKDPIGANIDFSHLDAMAETLWQDTSG</sequence>
<protein>
    <submittedName>
        <fullName evidence="1">Uncharacterized protein</fullName>
    </submittedName>
</protein>
<comment type="caution">
    <text evidence="1">The sequence shown here is derived from an EMBL/GenBank/DDBJ whole genome shotgun (WGS) entry which is preliminary data.</text>
</comment>
<reference evidence="1" key="1">
    <citation type="journal article" date="2014" name="Int. J. Syst. Evol. Microbiol.">
        <title>Complete genome sequence of Corynebacterium casei LMG S-19264T (=DSM 44701T), isolated from a smear-ripened cheese.</title>
        <authorList>
            <consortium name="US DOE Joint Genome Institute (JGI-PGF)"/>
            <person name="Walter F."/>
            <person name="Albersmeier A."/>
            <person name="Kalinowski J."/>
            <person name="Ruckert C."/>
        </authorList>
    </citation>
    <scope>NUCLEOTIDE SEQUENCE</scope>
    <source>
        <strain evidence="1">CGMCC 1.15360</strain>
    </source>
</reference>
<evidence type="ECO:0000313" key="2">
    <source>
        <dbReference type="Proteomes" id="UP000612349"/>
    </source>
</evidence>